<evidence type="ECO:0000313" key="2">
    <source>
        <dbReference type="Proteomes" id="UP000285961"/>
    </source>
</evidence>
<dbReference type="EMBL" id="QZKI01000087">
    <property type="protein sequence ID" value="RJP68995.1"/>
    <property type="molecule type" value="Genomic_DNA"/>
</dbReference>
<sequence length="86" mass="9919">MAVPIKCSNCGTRVTVLEGGLCNKCEKFFCHSCLFLEKDRKERVLVCTNCREADKKYTRLSRSIPSTVDARRRYVKRGIKRDKSNT</sequence>
<accession>A0A419EWS5</accession>
<evidence type="ECO:0000313" key="1">
    <source>
        <dbReference type="EMBL" id="RJP68995.1"/>
    </source>
</evidence>
<reference evidence="1 2" key="1">
    <citation type="journal article" date="2017" name="ISME J.">
        <title>Energy and carbon metabolisms in a deep terrestrial subsurface fluid microbial community.</title>
        <authorList>
            <person name="Momper L."/>
            <person name="Jungbluth S.P."/>
            <person name="Lee M.D."/>
            <person name="Amend J.P."/>
        </authorList>
    </citation>
    <scope>NUCLEOTIDE SEQUENCE [LARGE SCALE GENOMIC DNA]</scope>
    <source>
        <strain evidence="1">SURF_17</strain>
    </source>
</reference>
<protein>
    <submittedName>
        <fullName evidence="1">Uncharacterized protein</fullName>
    </submittedName>
</protein>
<dbReference type="Gene3D" id="3.30.40.10">
    <property type="entry name" value="Zinc/RING finger domain, C3HC4 (zinc finger)"/>
    <property type="match status" value="1"/>
</dbReference>
<comment type="caution">
    <text evidence="1">The sequence shown here is derived from an EMBL/GenBank/DDBJ whole genome shotgun (WGS) entry which is preliminary data.</text>
</comment>
<gene>
    <name evidence="1" type="ORF">C4532_11615</name>
</gene>
<dbReference type="Proteomes" id="UP000285961">
    <property type="component" value="Unassembled WGS sequence"/>
</dbReference>
<dbReference type="AlphaFoldDB" id="A0A419EWS5"/>
<name>A0A419EWS5_9BACT</name>
<dbReference type="SUPFAM" id="SSF57903">
    <property type="entry name" value="FYVE/PHD zinc finger"/>
    <property type="match status" value="1"/>
</dbReference>
<dbReference type="InterPro" id="IPR011011">
    <property type="entry name" value="Znf_FYVE_PHD"/>
</dbReference>
<dbReference type="InterPro" id="IPR013083">
    <property type="entry name" value="Znf_RING/FYVE/PHD"/>
</dbReference>
<proteinExistence type="predicted"/>
<organism evidence="1 2">
    <name type="scientific">Candidatus Abyssobacteria bacterium SURF_17</name>
    <dbReference type="NCBI Taxonomy" id="2093361"/>
    <lineage>
        <taxon>Bacteria</taxon>
        <taxon>Pseudomonadati</taxon>
        <taxon>Candidatus Hydrogenedentota</taxon>
        <taxon>Candidatus Abyssobacteria</taxon>
    </lineage>
</organism>